<dbReference type="SUPFAM" id="SSF143081">
    <property type="entry name" value="BB1717-like"/>
    <property type="match status" value="1"/>
</dbReference>
<keyword evidence="2 8" id="KW-0645">Protease</keyword>
<evidence type="ECO:0000256" key="2">
    <source>
        <dbReference type="ARBA" id="ARBA00022670"/>
    </source>
</evidence>
<dbReference type="Proteomes" id="UP000602745">
    <property type="component" value="Unassembled WGS sequence"/>
</dbReference>
<evidence type="ECO:0000256" key="8">
    <source>
        <dbReference type="RuleBase" id="RU364100"/>
    </source>
</evidence>
<dbReference type="GO" id="GO:0003697">
    <property type="term" value="F:single-stranded DNA binding"/>
    <property type="evidence" value="ECO:0007669"/>
    <property type="project" value="InterPro"/>
</dbReference>
<protein>
    <recommendedName>
        <fullName evidence="8">Abasic site processing protein</fullName>
        <ecNumber evidence="8">3.4.-.-</ecNumber>
    </recommendedName>
</protein>
<keyword evidence="3" id="KW-0227">DNA damage</keyword>
<dbReference type="GO" id="GO:0016829">
    <property type="term" value="F:lyase activity"/>
    <property type="evidence" value="ECO:0007669"/>
    <property type="project" value="UniProtKB-KW"/>
</dbReference>
<reference evidence="10" key="1">
    <citation type="journal article" date="2014" name="Int. J. Syst. Evol. Microbiol.">
        <title>Complete genome sequence of Corynebacterium casei LMG S-19264T (=DSM 44701T), isolated from a smear-ripened cheese.</title>
        <authorList>
            <consortium name="US DOE Joint Genome Institute (JGI-PGF)"/>
            <person name="Walter F."/>
            <person name="Albersmeier A."/>
            <person name="Kalinowski J."/>
            <person name="Ruckert C."/>
        </authorList>
    </citation>
    <scope>NUCLEOTIDE SEQUENCE</scope>
    <source>
        <strain evidence="10">CCM 7684</strain>
    </source>
</reference>
<dbReference type="InterPro" id="IPR036590">
    <property type="entry name" value="SRAP-like"/>
</dbReference>
<gene>
    <name evidence="10" type="ORF">GCM10007276_23760</name>
</gene>
<dbReference type="InterPro" id="IPR003738">
    <property type="entry name" value="SRAP"/>
</dbReference>
<dbReference type="EMBL" id="BMCP01000002">
    <property type="protein sequence ID" value="GGE45779.1"/>
    <property type="molecule type" value="Genomic_DNA"/>
</dbReference>
<dbReference type="GO" id="GO:0006508">
    <property type="term" value="P:proteolysis"/>
    <property type="evidence" value="ECO:0007669"/>
    <property type="project" value="UniProtKB-KW"/>
</dbReference>
<evidence type="ECO:0000313" key="10">
    <source>
        <dbReference type="EMBL" id="GGE45779.1"/>
    </source>
</evidence>
<comment type="caution">
    <text evidence="10">The sequence shown here is derived from an EMBL/GenBank/DDBJ whole genome shotgun (WGS) entry which is preliminary data.</text>
</comment>
<dbReference type="GO" id="GO:0008233">
    <property type="term" value="F:peptidase activity"/>
    <property type="evidence" value="ECO:0007669"/>
    <property type="project" value="UniProtKB-KW"/>
</dbReference>
<evidence type="ECO:0000256" key="4">
    <source>
        <dbReference type="ARBA" id="ARBA00022801"/>
    </source>
</evidence>
<keyword evidence="5" id="KW-0190">Covalent protein-DNA linkage</keyword>
<dbReference type="PANTHER" id="PTHR13604:SF0">
    <property type="entry name" value="ABASIC SITE PROCESSING PROTEIN HMCES"/>
    <property type="match status" value="1"/>
</dbReference>
<evidence type="ECO:0000256" key="6">
    <source>
        <dbReference type="ARBA" id="ARBA00023125"/>
    </source>
</evidence>
<keyword evidence="4 8" id="KW-0378">Hydrolase</keyword>
<evidence type="ECO:0000256" key="7">
    <source>
        <dbReference type="ARBA" id="ARBA00023239"/>
    </source>
</evidence>
<feature type="region of interest" description="Disordered" evidence="9">
    <location>
        <begin position="216"/>
        <end position="249"/>
    </location>
</feature>
<evidence type="ECO:0000256" key="1">
    <source>
        <dbReference type="ARBA" id="ARBA00008136"/>
    </source>
</evidence>
<dbReference type="AlphaFoldDB" id="A0A8J2YJA2"/>
<reference evidence="10" key="2">
    <citation type="submission" date="2020-09" db="EMBL/GenBank/DDBJ databases">
        <authorList>
            <person name="Sun Q."/>
            <person name="Sedlacek I."/>
        </authorList>
    </citation>
    <scope>NUCLEOTIDE SEQUENCE</scope>
    <source>
        <strain evidence="10">CCM 7684</strain>
    </source>
</reference>
<keyword evidence="6" id="KW-0238">DNA-binding</keyword>
<dbReference type="EC" id="3.4.-.-" evidence="8"/>
<comment type="similarity">
    <text evidence="1 8">Belongs to the SOS response-associated peptidase family.</text>
</comment>
<dbReference type="Pfam" id="PF02586">
    <property type="entry name" value="SRAP"/>
    <property type="match status" value="1"/>
</dbReference>
<organism evidence="10 11">
    <name type="scientific">Agaricicola taiwanensis</name>
    <dbReference type="NCBI Taxonomy" id="591372"/>
    <lineage>
        <taxon>Bacteria</taxon>
        <taxon>Pseudomonadati</taxon>
        <taxon>Pseudomonadota</taxon>
        <taxon>Alphaproteobacteria</taxon>
        <taxon>Rhodobacterales</taxon>
        <taxon>Paracoccaceae</taxon>
        <taxon>Agaricicola</taxon>
    </lineage>
</organism>
<dbReference type="GO" id="GO:0106300">
    <property type="term" value="P:protein-DNA covalent cross-linking repair"/>
    <property type="evidence" value="ECO:0007669"/>
    <property type="project" value="InterPro"/>
</dbReference>
<evidence type="ECO:0000313" key="11">
    <source>
        <dbReference type="Proteomes" id="UP000602745"/>
    </source>
</evidence>
<proteinExistence type="inferred from homology"/>
<feature type="compositionally biased region" description="Polar residues" evidence="9">
    <location>
        <begin position="233"/>
        <end position="249"/>
    </location>
</feature>
<accession>A0A8J2YJA2</accession>
<dbReference type="PANTHER" id="PTHR13604">
    <property type="entry name" value="DC12-RELATED"/>
    <property type="match status" value="1"/>
</dbReference>
<name>A0A8J2YJA2_9RHOB</name>
<evidence type="ECO:0000256" key="3">
    <source>
        <dbReference type="ARBA" id="ARBA00022763"/>
    </source>
</evidence>
<sequence length="249" mass="27377">MCGRLAQVLTPAKAAEIFDVAEALPNAAPLYNAPPTSSLMVIRQNPATGRCHLDMLRWGLIPSRSRDMTVSSSLMNARSETVASKPSFRGAWKASRRCIIPADAFYEWKRNGDERMPFAVAHRDRSPMAFAGLWENWKDPADGAWVRSFTILTRPAGAPIDSIHHRMPVILPQEAWKAWLTAGPVPPTITAELPMPDLVVWPVSSRVNAVKNTDAGLLDPVSNIDGPSHQEQRQSPVENGSAELFSTFS</sequence>
<dbReference type="RefSeq" id="WP_188409930.1">
    <property type="nucleotide sequence ID" value="NZ_BMCP01000002.1"/>
</dbReference>
<evidence type="ECO:0000256" key="9">
    <source>
        <dbReference type="SAM" id="MobiDB-lite"/>
    </source>
</evidence>
<keyword evidence="11" id="KW-1185">Reference proteome</keyword>
<dbReference type="Gene3D" id="3.90.1680.10">
    <property type="entry name" value="SOS response associated peptidase-like"/>
    <property type="match status" value="1"/>
</dbReference>
<keyword evidence="7" id="KW-0456">Lyase</keyword>
<evidence type="ECO:0000256" key="5">
    <source>
        <dbReference type="ARBA" id="ARBA00023124"/>
    </source>
</evidence>